<keyword evidence="9 11" id="KW-0739">Sodium transport</keyword>
<accession>A0A6J8C519</accession>
<evidence type="ECO:0000313" key="13">
    <source>
        <dbReference type="EMBL" id="CAC5390596.1"/>
    </source>
</evidence>
<feature type="transmembrane region" description="Helical" evidence="12">
    <location>
        <begin position="62"/>
        <end position="84"/>
    </location>
</feature>
<evidence type="ECO:0000256" key="8">
    <source>
        <dbReference type="ARBA" id="ARBA00023136"/>
    </source>
</evidence>
<keyword evidence="3 11" id="KW-0894">Sodium channel</keyword>
<dbReference type="Pfam" id="PF00858">
    <property type="entry name" value="ASC"/>
    <property type="match status" value="1"/>
</dbReference>
<name>A0A6J8C519_MYTCO</name>
<sequence length="184" mass="21202">MARKKLCRSIGCNFETERVAYQDLRESLLFINIYFSSLQVEVTQEELANTIENFWSDIGGSLGLWVGMSVISLGEILELGILILRFIRKRSVRLLSTEQKRDEAEVKLNDGLNQIIKGFNGLNEEKQERRSEFNDGLNKIIKSINMLTTEQQKRDNDENANYSEISIVENALPKQYNVFPDHVL</sequence>
<gene>
    <name evidence="13" type="ORF">MCOR_25683</name>
</gene>
<evidence type="ECO:0000256" key="11">
    <source>
        <dbReference type="RuleBase" id="RU000679"/>
    </source>
</evidence>
<evidence type="ECO:0000256" key="7">
    <source>
        <dbReference type="ARBA" id="ARBA00023065"/>
    </source>
</evidence>
<keyword evidence="14" id="KW-1185">Reference proteome</keyword>
<reference evidence="13 14" key="1">
    <citation type="submission" date="2020-06" db="EMBL/GenBank/DDBJ databases">
        <authorList>
            <person name="Li R."/>
            <person name="Bekaert M."/>
        </authorList>
    </citation>
    <scope>NUCLEOTIDE SEQUENCE [LARGE SCALE GENOMIC DNA]</scope>
    <source>
        <strain evidence="14">wild</strain>
    </source>
</reference>
<evidence type="ECO:0000256" key="12">
    <source>
        <dbReference type="SAM" id="Phobius"/>
    </source>
</evidence>
<comment type="subcellular location">
    <subcellularLocation>
        <location evidence="1">Membrane</location>
        <topology evidence="1">Multi-pass membrane protein</topology>
    </subcellularLocation>
</comment>
<proteinExistence type="inferred from homology"/>
<keyword evidence="2 11" id="KW-0813">Transport</keyword>
<evidence type="ECO:0000256" key="4">
    <source>
        <dbReference type="ARBA" id="ARBA00022692"/>
    </source>
</evidence>
<evidence type="ECO:0000256" key="9">
    <source>
        <dbReference type="ARBA" id="ARBA00023201"/>
    </source>
</evidence>
<keyword evidence="8 12" id="KW-0472">Membrane</keyword>
<dbReference type="EMBL" id="CACVKT020004556">
    <property type="protein sequence ID" value="CAC5390596.1"/>
    <property type="molecule type" value="Genomic_DNA"/>
</dbReference>
<keyword evidence="6" id="KW-0915">Sodium</keyword>
<keyword evidence="7 11" id="KW-0406">Ion transport</keyword>
<keyword evidence="5 12" id="KW-1133">Transmembrane helix</keyword>
<evidence type="ECO:0000256" key="1">
    <source>
        <dbReference type="ARBA" id="ARBA00004141"/>
    </source>
</evidence>
<protein>
    <submittedName>
        <fullName evidence="13">Uncharacterized protein</fullName>
    </submittedName>
</protein>
<dbReference type="Proteomes" id="UP000507470">
    <property type="component" value="Unassembled WGS sequence"/>
</dbReference>
<dbReference type="OrthoDB" id="10068240at2759"/>
<evidence type="ECO:0000256" key="3">
    <source>
        <dbReference type="ARBA" id="ARBA00022461"/>
    </source>
</evidence>
<dbReference type="PANTHER" id="PTHR11690">
    <property type="entry name" value="AMILORIDE-SENSITIVE SODIUM CHANNEL-RELATED"/>
    <property type="match status" value="1"/>
</dbReference>
<dbReference type="PRINTS" id="PR01078">
    <property type="entry name" value="AMINACHANNEL"/>
</dbReference>
<evidence type="ECO:0000256" key="5">
    <source>
        <dbReference type="ARBA" id="ARBA00022989"/>
    </source>
</evidence>
<keyword evidence="10 11" id="KW-0407">Ion channel</keyword>
<organism evidence="13 14">
    <name type="scientific">Mytilus coruscus</name>
    <name type="common">Sea mussel</name>
    <dbReference type="NCBI Taxonomy" id="42192"/>
    <lineage>
        <taxon>Eukaryota</taxon>
        <taxon>Metazoa</taxon>
        <taxon>Spiralia</taxon>
        <taxon>Lophotrochozoa</taxon>
        <taxon>Mollusca</taxon>
        <taxon>Bivalvia</taxon>
        <taxon>Autobranchia</taxon>
        <taxon>Pteriomorphia</taxon>
        <taxon>Mytilida</taxon>
        <taxon>Mytiloidea</taxon>
        <taxon>Mytilidae</taxon>
        <taxon>Mytilinae</taxon>
        <taxon>Mytilus</taxon>
    </lineage>
</organism>
<dbReference type="PANTHER" id="PTHR11690:SF248">
    <property type="entry name" value="PICKPOCKET 17, ISOFORM A"/>
    <property type="match status" value="1"/>
</dbReference>
<evidence type="ECO:0000313" key="14">
    <source>
        <dbReference type="Proteomes" id="UP000507470"/>
    </source>
</evidence>
<keyword evidence="4 11" id="KW-0812">Transmembrane</keyword>
<comment type="similarity">
    <text evidence="11">Belongs to the amiloride-sensitive sodium channel (TC 1.A.6) family.</text>
</comment>
<dbReference type="GO" id="GO:0015280">
    <property type="term" value="F:ligand-gated sodium channel activity"/>
    <property type="evidence" value="ECO:0007669"/>
    <property type="project" value="TreeGrafter"/>
</dbReference>
<evidence type="ECO:0000256" key="2">
    <source>
        <dbReference type="ARBA" id="ARBA00022448"/>
    </source>
</evidence>
<dbReference type="AlphaFoldDB" id="A0A6J8C519"/>
<dbReference type="GO" id="GO:0005886">
    <property type="term" value="C:plasma membrane"/>
    <property type="evidence" value="ECO:0007669"/>
    <property type="project" value="TreeGrafter"/>
</dbReference>
<dbReference type="InterPro" id="IPR001873">
    <property type="entry name" value="ENaC"/>
</dbReference>
<evidence type="ECO:0000256" key="10">
    <source>
        <dbReference type="ARBA" id="ARBA00023303"/>
    </source>
</evidence>
<dbReference type="Gene3D" id="1.10.287.770">
    <property type="entry name" value="YojJ-like"/>
    <property type="match status" value="1"/>
</dbReference>
<evidence type="ECO:0000256" key="6">
    <source>
        <dbReference type="ARBA" id="ARBA00023053"/>
    </source>
</evidence>